<dbReference type="EMBL" id="BAABJE010000005">
    <property type="protein sequence ID" value="GAA4791423.1"/>
    <property type="molecule type" value="Genomic_DNA"/>
</dbReference>
<accession>A0ABP9B9D6</accession>
<protein>
    <submittedName>
        <fullName evidence="1">Uncharacterized protein</fullName>
    </submittedName>
</protein>
<organism evidence="1 2">
    <name type="scientific">Lysobacter hankyongensis</name>
    <dbReference type="NCBI Taxonomy" id="1176535"/>
    <lineage>
        <taxon>Bacteria</taxon>
        <taxon>Pseudomonadati</taxon>
        <taxon>Pseudomonadota</taxon>
        <taxon>Gammaproteobacteria</taxon>
        <taxon>Lysobacterales</taxon>
        <taxon>Lysobacteraceae</taxon>
        <taxon>Lysobacter</taxon>
    </lineage>
</organism>
<dbReference type="Proteomes" id="UP001499959">
    <property type="component" value="Unassembled WGS sequence"/>
</dbReference>
<evidence type="ECO:0000313" key="2">
    <source>
        <dbReference type="Proteomes" id="UP001499959"/>
    </source>
</evidence>
<dbReference type="RefSeq" id="WP_345302781.1">
    <property type="nucleotide sequence ID" value="NZ_BAABJE010000005.1"/>
</dbReference>
<gene>
    <name evidence="1" type="ORF">GCM10023307_16010</name>
</gene>
<evidence type="ECO:0000313" key="1">
    <source>
        <dbReference type="EMBL" id="GAA4791423.1"/>
    </source>
</evidence>
<keyword evidence="2" id="KW-1185">Reference proteome</keyword>
<sequence>MQPQDPDIVSDLLIVHHAHMLVCAAVLNFTQVSEVLLDLQRRIPNAEPELLLRAIQQSYRNLIDAHAASLFITENADSRDLTSVEAIEELQNPACWHPGGRYLAASKVPGTSYFEEIYEKLLSYARCGYSDA</sequence>
<comment type="caution">
    <text evidence="1">The sequence shown here is derived from an EMBL/GenBank/DDBJ whole genome shotgun (WGS) entry which is preliminary data.</text>
</comment>
<reference evidence="2" key="1">
    <citation type="journal article" date="2019" name="Int. J. Syst. Evol. Microbiol.">
        <title>The Global Catalogue of Microorganisms (GCM) 10K type strain sequencing project: providing services to taxonomists for standard genome sequencing and annotation.</title>
        <authorList>
            <consortium name="The Broad Institute Genomics Platform"/>
            <consortium name="The Broad Institute Genome Sequencing Center for Infectious Disease"/>
            <person name="Wu L."/>
            <person name="Ma J."/>
        </authorList>
    </citation>
    <scope>NUCLEOTIDE SEQUENCE [LARGE SCALE GENOMIC DNA]</scope>
    <source>
        <strain evidence="2">JCM 18204</strain>
    </source>
</reference>
<name>A0ABP9B9D6_9GAMM</name>
<proteinExistence type="predicted"/>